<organism evidence="2 3">
    <name type="scientific">Eumeta variegata</name>
    <name type="common">Bagworm moth</name>
    <name type="synonym">Eumeta japonica</name>
    <dbReference type="NCBI Taxonomy" id="151549"/>
    <lineage>
        <taxon>Eukaryota</taxon>
        <taxon>Metazoa</taxon>
        <taxon>Ecdysozoa</taxon>
        <taxon>Arthropoda</taxon>
        <taxon>Hexapoda</taxon>
        <taxon>Insecta</taxon>
        <taxon>Pterygota</taxon>
        <taxon>Neoptera</taxon>
        <taxon>Endopterygota</taxon>
        <taxon>Lepidoptera</taxon>
        <taxon>Glossata</taxon>
        <taxon>Ditrysia</taxon>
        <taxon>Tineoidea</taxon>
        <taxon>Psychidae</taxon>
        <taxon>Oiketicinae</taxon>
        <taxon>Eumeta</taxon>
    </lineage>
</organism>
<feature type="region of interest" description="Disordered" evidence="1">
    <location>
        <begin position="122"/>
        <end position="151"/>
    </location>
</feature>
<feature type="compositionally biased region" description="Low complexity" evidence="1">
    <location>
        <begin position="132"/>
        <end position="146"/>
    </location>
</feature>
<evidence type="ECO:0000313" key="2">
    <source>
        <dbReference type="EMBL" id="GBP19877.1"/>
    </source>
</evidence>
<protein>
    <submittedName>
        <fullName evidence="2">Uncharacterized protein</fullName>
    </submittedName>
</protein>
<accession>A0A4C1U0Z8</accession>
<dbReference type="Proteomes" id="UP000299102">
    <property type="component" value="Unassembled WGS sequence"/>
</dbReference>
<comment type="caution">
    <text evidence="2">The sequence shown here is derived from an EMBL/GenBank/DDBJ whole genome shotgun (WGS) entry which is preliminary data.</text>
</comment>
<dbReference type="EMBL" id="BGZK01000112">
    <property type="protein sequence ID" value="GBP19877.1"/>
    <property type="molecule type" value="Genomic_DNA"/>
</dbReference>
<sequence length="242" mass="27047">MFSIKPLAEVVHRSRERAARRARRGWIDRPPPTLVADEPRPPRTGGSDLLLFYGLRDASLRVTSGAVNAAMLPSGAIGTCLLPPYSLKPVLQIFKIERIQDIYNEGNINHLRLADETVVDTESSNDVDIENSPRPAVSSSNSTSTDRSYEPVRLQRSEIAQLIRIQRTSQGRSLWTVCARVRDGMKRAIAKKKLVRDEIRNEVIYGKTGAVDTVQEVSSSRVYPCHGRSGRNSAERVIRDNE</sequence>
<proteinExistence type="predicted"/>
<evidence type="ECO:0000256" key="1">
    <source>
        <dbReference type="SAM" id="MobiDB-lite"/>
    </source>
</evidence>
<dbReference type="AlphaFoldDB" id="A0A4C1U0Z8"/>
<name>A0A4C1U0Z8_EUMVA</name>
<gene>
    <name evidence="2" type="ORF">EVAR_75170_1</name>
</gene>
<keyword evidence="3" id="KW-1185">Reference proteome</keyword>
<evidence type="ECO:0000313" key="3">
    <source>
        <dbReference type="Proteomes" id="UP000299102"/>
    </source>
</evidence>
<reference evidence="2 3" key="1">
    <citation type="journal article" date="2019" name="Commun. Biol.">
        <title>The bagworm genome reveals a unique fibroin gene that provides high tensile strength.</title>
        <authorList>
            <person name="Kono N."/>
            <person name="Nakamura H."/>
            <person name="Ohtoshi R."/>
            <person name="Tomita M."/>
            <person name="Numata K."/>
            <person name="Arakawa K."/>
        </authorList>
    </citation>
    <scope>NUCLEOTIDE SEQUENCE [LARGE SCALE GENOMIC DNA]</scope>
</reference>